<evidence type="ECO:0000256" key="3">
    <source>
        <dbReference type="ARBA" id="ARBA00022692"/>
    </source>
</evidence>
<dbReference type="GO" id="GO:0016324">
    <property type="term" value="C:apical plasma membrane"/>
    <property type="evidence" value="ECO:0000318"/>
    <property type="project" value="GO_Central"/>
</dbReference>
<evidence type="ECO:0000256" key="2">
    <source>
        <dbReference type="ARBA" id="ARBA00005982"/>
    </source>
</evidence>
<accession>T1EFA6</accession>
<evidence type="ECO:0000256" key="7">
    <source>
        <dbReference type="RuleBase" id="RU003755"/>
    </source>
</evidence>
<evidence type="ECO:0000256" key="8">
    <source>
        <dbReference type="SAM" id="MobiDB-lite"/>
    </source>
</evidence>
<feature type="transmembrane region" description="Helical" evidence="9">
    <location>
        <begin position="85"/>
        <end position="105"/>
    </location>
</feature>
<dbReference type="EMBL" id="KB096411">
    <property type="protein sequence ID" value="ESO04892.1"/>
    <property type="molecule type" value="Genomic_DNA"/>
</dbReference>
<dbReference type="SUPFAM" id="SSF53613">
    <property type="entry name" value="Ribokinase-like"/>
    <property type="match status" value="1"/>
</dbReference>
<dbReference type="Pfam" id="PF00854">
    <property type="entry name" value="PTR2"/>
    <property type="match status" value="2"/>
</dbReference>
<dbReference type="EMBL" id="AMQM01003967">
    <property type="status" value="NOT_ANNOTATED_CDS"/>
    <property type="molecule type" value="Genomic_DNA"/>
</dbReference>
<dbReference type="Proteomes" id="UP000015101">
    <property type="component" value="Unassembled WGS sequence"/>
</dbReference>
<dbReference type="KEGG" id="hro:HELRODRAFT_111363"/>
<keyword evidence="7" id="KW-0813">Transport</keyword>
<keyword evidence="5 9" id="KW-1133">Transmembrane helix</keyword>
<dbReference type="InterPro" id="IPR029056">
    <property type="entry name" value="Ribokinase-like"/>
</dbReference>
<dbReference type="InParanoid" id="T1EFA6"/>
<dbReference type="GO" id="GO:0005886">
    <property type="term" value="C:plasma membrane"/>
    <property type="evidence" value="ECO:0000318"/>
    <property type="project" value="GO_Central"/>
</dbReference>
<evidence type="ECO:0000313" key="10">
    <source>
        <dbReference type="EMBL" id="ESO04892.1"/>
    </source>
</evidence>
<dbReference type="RefSeq" id="XP_009016825.1">
    <property type="nucleotide sequence ID" value="XM_009018577.1"/>
</dbReference>
<dbReference type="CTD" id="20195258"/>
<feature type="transmembrane region" description="Helical" evidence="9">
    <location>
        <begin position="245"/>
        <end position="267"/>
    </location>
</feature>
<dbReference type="Gene3D" id="1.20.1250.20">
    <property type="entry name" value="MFS general substrate transporter like domains"/>
    <property type="match status" value="2"/>
</dbReference>
<dbReference type="InterPro" id="IPR000109">
    <property type="entry name" value="POT_fam"/>
</dbReference>
<gene>
    <name evidence="11" type="primary">20195258</name>
    <name evidence="10" type="ORF">HELRODRAFT_111363</name>
</gene>
<keyword evidence="4" id="KW-0571">Peptide transport</keyword>
<dbReference type="PROSITE" id="PS01023">
    <property type="entry name" value="PTR2_2"/>
    <property type="match status" value="1"/>
</dbReference>
<evidence type="ECO:0000313" key="11">
    <source>
        <dbReference type="EnsemblMetazoa" id="HelroP111363"/>
    </source>
</evidence>
<dbReference type="InterPro" id="IPR036259">
    <property type="entry name" value="MFS_trans_sf"/>
</dbReference>
<feature type="compositionally biased region" description="Polar residues" evidence="8">
    <location>
        <begin position="578"/>
        <end position="590"/>
    </location>
</feature>
<dbReference type="InterPro" id="IPR018456">
    <property type="entry name" value="PTR2_symporter_CS"/>
</dbReference>
<sequence>MLTIIVITAVRLGPSLGLTLIAFGTGGIKPCVSAFGGDQFKESQTKERSMFFSAFYFAINLGSFLSMVLTPLIKDGVTCFNKKCYSLAFGIPALLMVIAVGLFVWGKKWYTIRPPAGSVITNVVKCIGNRIKFKMSGQKTSKEHWLDYAGPEYHNSFLADVKQILKIFLLFIPVPVFWALFDQMGSRWTLQSVQLDRRMTDNWFLLPEQIQAINCVLILFFIPLFELGFYPCMDKLKVPNKPLQRLVVGMLFASLAFVAAGLLQITIDNTQMNIEANNSRISFINQVPCPIKVTGSLPQLDLDQDSMSSQLSIPASKYQFLASRPTETSCPSVDFSQTSLTLSLRHELSYYVVYSVTANVNATGVDEVAVSYVNEKHALYFYKVFIYTHTRTHVNTHSHTHIHTCRHLNTHSHTYIHVHTCRYRIILQEDNKDEYQLETFFISNGGKYTVLINKQLSKTSTLLEDLPHNVVSIWLQFPQYILITLAEVVFAVTGLSFAYSQAPSSMKSVVQAAWLLTTAFGNVIDVIVTGSNLIPIQYVEFFFFAILMFVTTIIFAIMTSFYKYVDHQQPPSPPPYENLSSDTQNNNLTPKNYGPGAEIMDENDKKMLAVREQLHSEDKIYEGVDAPFDGGPKKHDDVDKGYIAEMSLNR</sequence>
<dbReference type="PANTHER" id="PTHR11654">
    <property type="entry name" value="OLIGOPEPTIDE TRANSPORTER-RELATED"/>
    <property type="match status" value="1"/>
</dbReference>
<dbReference type="GeneID" id="20195258"/>
<feature type="transmembrane region" description="Helical" evidence="9">
    <location>
        <begin position="210"/>
        <end position="233"/>
    </location>
</feature>
<reference evidence="11" key="3">
    <citation type="submission" date="2015-06" db="UniProtKB">
        <authorList>
            <consortium name="EnsemblMetazoa"/>
        </authorList>
    </citation>
    <scope>IDENTIFICATION</scope>
</reference>
<dbReference type="HOGENOM" id="CLU_004790_3_0_1"/>
<dbReference type="SUPFAM" id="SSF103473">
    <property type="entry name" value="MFS general substrate transporter"/>
    <property type="match status" value="1"/>
</dbReference>
<dbReference type="GO" id="GO:0140206">
    <property type="term" value="P:dipeptide import across plasma membrane"/>
    <property type="evidence" value="ECO:0000318"/>
    <property type="project" value="GO_Central"/>
</dbReference>
<feature type="transmembrane region" description="Helical" evidence="9">
    <location>
        <begin position="50"/>
        <end position="73"/>
    </location>
</feature>
<organism evidence="11 12">
    <name type="scientific">Helobdella robusta</name>
    <name type="common">Californian leech</name>
    <dbReference type="NCBI Taxonomy" id="6412"/>
    <lineage>
        <taxon>Eukaryota</taxon>
        <taxon>Metazoa</taxon>
        <taxon>Spiralia</taxon>
        <taxon>Lophotrochozoa</taxon>
        <taxon>Annelida</taxon>
        <taxon>Clitellata</taxon>
        <taxon>Hirudinea</taxon>
        <taxon>Rhynchobdellida</taxon>
        <taxon>Glossiphoniidae</taxon>
        <taxon>Helobdella</taxon>
    </lineage>
</organism>
<dbReference type="AlphaFoldDB" id="T1EFA6"/>
<protein>
    <submittedName>
        <fullName evidence="10 11">Uncharacterized protein</fullName>
    </submittedName>
</protein>
<keyword evidence="3 7" id="KW-0812">Transmembrane</keyword>
<evidence type="ECO:0000256" key="1">
    <source>
        <dbReference type="ARBA" id="ARBA00004141"/>
    </source>
</evidence>
<feature type="transmembrane region" description="Helical" evidence="9">
    <location>
        <begin position="480"/>
        <end position="500"/>
    </location>
</feature>
<evidence type="ECO:0000256" key="5">
    <source>
        <dbReference type="ARBA" id="ARBA00022989"/>
    </source>
</evidence>
<evidence type="ECO:0000256" key="6">
    <source>
        <dbReference type="ARBA" id="ARBA00023136"/>
    </source>
</evidence>
<dbReference type="GO" id="GO:0071916">
    <property type="term" value="F:dipeptide transmembrane transporter activity"/>
    <property type="evidence" value="ECO:0000318"/>
    <property type="project" value="GO_Central"/>
</dbReference>
<proteinExistence type="inferred from homology"/>
<comment type="subcellular location">
    <subcellularLocation>
        <location evidence="1 7">Membrane</location>
        <topology evidence="1 7">Multi-pass membrane protein</topology>
    </subcellularLocation>
</comment>
<comment type="similarity">
    <text evidence="2 7">Belongs to the major facilitator superfamily. Proton-dependent oligopeptide transporter (POT/PTR) (TC 2.A.17) family.</text>
</comment>
<evidence type="ECO:0000256" key="4">
    <source>
        <dbReference type="ARBA" id="ARBA00022856"/>
    </source>
</evidence>
<dbReference type="EnsemblMetazoa" id="HelroT111363">
    <property type="protein sequence ID" value="HelroP111363"/>
    <property type="gene ID" value="HelroG111363"/>
</dbReference>
<reference evidence="12" key="1">
    <citation type="submission" date="2012-12" db="EMBL/GenBank/DDBJ databases">
        <authorList>
            <person name="Hellsten U."/>
            <person name="Grimwood J."/>
            <person name="Chapman J.A."/>
            <person name="Shapiro H."/>
            <person name="Aerts A."/>
            <person name="Otillar R.P."/>
            <person name="Terry A.Y."/>
            <person name="Boore J.L."/>
            <person name="Simakov O."/>
            <person name="Marletaz F."/>
            <person name="Cho S.-J."/>
            <person name="Edsinger-Gonzales E."/>
            <person name="Havlak P."/>
            <person name="Kuo D.-H."/>
            <person name="Larsson T."/>
            <person name="Lv J."/>
            <person name="Arendt D."/>
            <person name="Savage R."/>
            <person name="Osoegawa K."/>
            <person name="de Jong P."/>
            <person name="Lindberg D.R."/>
            <person name="Seaver E.C."/>
            <person name="Weisblat D.A."/>
            <person name="Putnam N.H."/>
            <person name="Grigoriev I.V."/>
            <person name="Rokhsar D.S."/>
        </authorList>
    </citation>
    <scope>NUCLEOTIDE SEQUENCE</scope>
</reference>
<keyword evidence="12" id="KW-1185">Reference proteome</keyword>
<keyword evidence="6 9" id="KW-0472">Membrane</keyword>
<dbReference type="OrthoDB" id="205993at2759"/>
<evidence type="ECO:0000256" key="9">
    <source>
        <dbReference type="SAM" id="Phobius"/>
    </source>
</evidence>
<feature type="transmembrane region" description="Helical" evidence="9">
    <location>
        <begin position="164"/>
        <end position="181"/>
    </location>
</feature>
<feature type="transmembrane region" description="Helical" evidence="9">
    <location>
        <begin position="512"/>
        <end position="535"/>
    </location>
</feature>
<feature type="region of interest" description="Disordered" evidence="8">
    <location>
        <begin position="572"/>
        <end position="596"/>
    </location>
</feature>
<dbReference type="OMA" id="WQIPQIV"/>
<name>T1EFA6_HELRO</name>
<feature type="transmembrane region" description="Helical" evidence="9">
    <location>
        <begin position="541"/>
        <end position="562"/>
    </location>
</feature>
<evidence type="ECO:0000313" key="12">
    <source>
        <dbReference type="Proteomes" id="UP000015101"/>
    </source>
</evidence>
<keyword evidence="4" id="KW-0653">Protein transport</keyword>
<reference evidence="10 12" key="2">
    <citation type="journal article" date="2013" name="Nature">
        <title>Insights into bilaterian evolution from three spiralian genomes.</title>
        <authorList>
            <person name="Simakov O."/>
            <person name="Marletaz F."/>
            <person name="Cho S.J."/>
            <person name="Edsinger-Gonzales E."/>
            <person name="Havlak P."/>
            <person name="Hellsten U."/>
            <person name="Kuo D.H."/>
            <person name="Larsson T."/>
            <person name="Lv J."/>
            <person name="Arendt D."/>
            <person name="Savage R."/>
            <person name="Osoegawa K."/>
            <person name="de Jong P."/>
            <person name="Grimwood J."/>
            <person name="Chapman J.A."/>
            <person name="Shapiro H."/>
            <person name="Aerts A."/>
            <person name="Otillar R.P."/>
            <person name="Terry A.Y."/>
            <person name="Boore J.L."/>
            <person name="Grigoriev I.V."/>
            <person name="Lindberg D.R."/>
            <person name="Seaver E.C."/>
            <person name="Weisblat D.A."/>
            <person name="Putnam N.H."/>
            <person name="Rokhsar D.S."/>
        </authorList>
    </citation>
    <scope>NUCLEOTIDE SEQUENCE</scope>
</reference>
<dbReference type="eggNOG" id="KOG1237">
    <property type="taxonomic scope" value="Eukaryota"/>
</dbReference>